<reference evidence="4 5" key="1">
    <citation type="submission" date="2018-10" db="EMBL/GenBank/DDBJ databases">
        <title>Parasedimentitalea marina sp. nov., a psychrophilic bacterium isolated from deep seawater of the New Britain Trench.</title>
        <authorList>
            <person name="Cao J."/>
        </authorList>
    </citation>
    <scope>NUCLEOTIDE SEQUENCE [LARGE SCALE GENOMIC DNA]</scope>
    <source>
        <strain evidence="4 5">W43</strain>
    </source>
</reference>
<dbReference type="KEGG" id="sedi:EBB79_17635"/>
<dbReference type="Pfam" id="PF00724">
    <property type="entry name" value="Oxidored_FMN"/>
    <property type="match status" value="1"/>
</dbReference>
<evidence type="ECO:0000256" key="1">
    <source>
        <dbReference type="ARBA" id="ARBA00022630"/>
    </source>
</evidence>
<evidence type="ECO:0000256" key="2">
    <source>
        <dbReference type="ARBA" id="ARBA00023002"/>
    </source>
</evidence>
<dbReference type="Gene3D" id="3.20.20.70">
    <property type="entry name" value="Aldolase class I"/>
    <property type="match status" value="1"/>
</dbReference>
<sequence length="413" mass="44583">MPHPSILAQPLTLKTGAVLPNRFMKAATSEQLGNRQHNPKPGLAKLYKTWSQGGAGLLISGNIMVDRTALGEPFNVVLDGDSDLDAFRQWTAAARVDGNHFWAQINHPGKQSPKVLSPEPVAPSAIPLDGALAAGFNTPRALSDSEITTLIASFAKTAELAKTVGFTGVQIHGAHGYLVSQFLSPKHNTRQDRWGGTAENRMRFVLEIYRAIRARVGADFPVAIKLNSADFQKGGFTEEESMQVAEALVSEGLDHIEISGGSYEQPVMMAGTGKAAVKQSTQAREAYFLHYAEALRARCDVPLAVTGGFRSAQGMEAAVASGATDMVGLARPIILVPDLPKQVLASSEFKIDVGNPTTGKPKIDAISMLGIVWYEKQMWRLAQGRKTKLNLSPWMAVVSSFWKVMSKPAPRRA</sequence>
<keyword evidence="5" id="KW-1185">Reference proteome</keyword>
<evidence type="ECO:0000259" key="3">
    <source>
        <dbReference type="Pfam" id="PF00724"/>
    </source>
</evidence>
<evidence type="ECO:0000313" key="4">
    <source>
        <dbReference type="EMBL" id="AZV79511.1"/>
    </source>
</evidence>
<name>A0A3T0N6B3_9RHOB</name>
<dbReference type="GO" id="GO:0010181">
    <property type="term" value="F:FMN binding"/>
    <property type="evidence" value="ECO:0007669"/>
    <property type="project" value="InterPro"/>
</dbReference>
<dbReference type="AlphaFoldDB" id="A0A3T0N6B3"/>
<feature type="domain" description="NADH:flavin oxidoreductase/NADH oxidase N-terminal" evidence="3">
    <location>
        <begin position="9"/>
        <end position="343"/>
    </location>
</feature>
<organism evidence="4 5">
    <name type="scientific">Parasedimentitalea marina</name>
    <dbReference type="NCBI Taxonomy" id="2483033"/>
    <lineage>
        <taxon>Bacteria</taxon>
        <taxon>Pseudomonadati</taxon>
        <taxon>Pseudomonadota</taxon>
        <taxon>Alphaproteobacteria</taxon>
        <taxon>Rhodobacterales</taxon>
        <taxon>Paracoccaceae</taxon>
        <taxon>Parasedimentitalea</taxon>
    </lineage>
</organism>
<keyword evidence="2" id="KW-0560">Oxidoreductase</keyword>
<dbReference type="PANTHER" id="PTHR43656:SF2">
    <property type="entry name" value="BINDING OXIDOREDUCTASE, PUTATIVE (AFU_ORTHOLOGUE AFUA_2G08260)-RELATED"/>
    <property type="match status" value="1"/>
</dbReference>
<dbReference type="PANTHER" id="PTHR43656">
    <property type="entry name" value="BINDING OXIDOREDUCTASE, PUTATIVE (AFU_ORTHOLOGUE AFUA_2G08260)-RELATED"/>
    <property type="match status" value="1"/>
</dbReference>
<dbReference type="EMBL" id="CP033219">
    <property type="protein sequence ID" value="AZV79511.1"/>
    <property type="molecule type" value="Genomic_DNA"/>
</dbReference>
<proteinExistence type="predicted"/>
<keyword evidence="1" id="KW-0285">Flavoprotein</keyword>
<dbReference type="RefSeq" id="WP_127750097.1">
    <property type="nucleotide sequence ID" value="NZ_CP033219.1"/>
</dbReference>
<protein>
    <submittedName>
        <fullName evidence="4">NADH:flavin oxidoreductase/NADH oxidase family protein</fullName>
    </submittedName>
</protein>
<dbReference type="CDD" id="cd04733">
    <property type="entry name" value="OYE_like_2_FMN"/>
    <property type="match status" value="1"/>
</dbReference>
<dbReference type="InterPro" id="IPR051799">
    <property type="entry name" value="NADH_flavin_oxidoreductase"/>
</dbReference>
<dbReference type="InterPro" id="IPR001155">
    <property type="entry name" value="OxRdtase_FMN_N"/>
</dbReference>
<accession>A0A3T0N6B3</accession>
<dbReference type="SUPFAM" id="SSF51395">
    <property type="entry name" value="FMN-linked oxidoreductases"/>
    <property type="match status" value="1"/>
</dbReference>
<dbReference type="GO" id="GO:0016491">
    <property type="term" value="F:oxidoreductase activity"/>
    <property type="evidence" value="ECO:0007669"/>
    <property type="project" value="UniProtKB-KW"/>
</dbReference>
<dbReference type="Proteomes" id="UP000283063">
    <property type="component" value="Chromosome"/>
</dbReference>
<dbReference type="OrthoDB" id="9784632at2"/>
<dbReference type="InterPro" id="IPR013785">
    <property type="entry name" value="Aldolase_TIM"/>
</dbReference>
<evidence type="ECO:0000313" key="5">
    <source>
        <dbReference type="Proteomes" id="UP000283063"/>
    </source>
</evidence>
<gene>
    <name evidence="4" type="ORF">EBB79_17635</name>
</gene>